<dbReference type="GO" id="GO:0009897">
    <property type="term" value="C:external side of plasma membrane"/>
    <property type="evidence" value="ECO:0007669"/>
    <property type="project" value="TreeGrafter"/>
</dbReference>
<dbReference type="PANTHER" id="PTHR24100">
    <property type="entry name" value="BUTYROPHILIN"/>
    <property type="match status" value="1"/>
</dbReference>
<keyword evidence="4" id="KW-1133">Transmembrane helix</keyword>
<sequence>NKTGNKTSIKKLLSFLFGLLKFILGYQKLKSACPKDVTLTCRAPDNKDPHVQWSRADLKEDKLVFVYRNKMPDPENQHPSFKNRVDLQDRQMKDGDVSLILKNVTTNDTGTYNCRVQRETESMKLINTNRRKRANQGGDLIKNKSTFYINPFINFWRKALMTYSLNLYLTCHLFYVQWSLAIMRFTCCCLVVLQIFFGVILHAVFFFVFVFFTVHCVLRSD</sequence>
<reference evidence="7" key="2">
    <citation type="submission" date="2025-08" db="UniProtKB">
        <authorList>
            <consortium name="Ensembl"/>
        </authorList>
    </citation>
    <scope>IDENTIFICATION</scope>
</reference>
<evidence type="ECO:0000259" key="6">
    <source>
        <dbReference type="PROSITE" id="PS50835"/>
    </source>
</evidence>
<feature type="domain" description="Ig-like" evidence="6">
    <location>
        <begin position="37"/>
        <end position="124"/>
    </location>
</feature>
<feature type="signal peptide" evidence="5">
    <location>
        <begin position="1"/>
        <end position="25"/>
    </location>
</feature>
<dbReference type="PANTHER" id="PTHR24100:SF151">
    <property type="entry name" value="ICOS LIGAND"/>
    <property type="match status" value="1"/>
</dbReference>
<keyword evidence="2 4" id="KW-0472">Membrane</keyword>
<name>A0AAZ1XNF0_OREAU</name>
<dbReference type="Proteomes" id="UP000472276">
    <property type="component" value="Unassembled WGS sequence"/>
</dbReference>
<dbReference type="SUPFAM" id="SSF48726">
    <property type="entry name" value="Immunoglobulin"/>
    <property type="match status" value="1"/>
</dbReference>
<dbReference type="InterPro" id="IPR007110">
    <property type="entry name" value="Ig-like_dom"/>
</dbReference>
<organism evidence="7 8">
    <name type="scientific">Oreochromis aureus</name>
    <name type="common">Israeli tilapia</name>
    <name type="synonym">Chromis aureus</name>
    <dbReference type="NCBI Taxonomy" id="47969"/>
    <lineage>
        <taxon>Eukaryota</taxon>
        <taxon>Metazoa</taxon>
        <taxon>Chordata</taxon>
        <taxon>Craniata</taxon>
        <taxon>Vertebrata</taxon>
        <taxon>Euteleostomi</taxon>
        <taxon>Actinopterygii</taxon>
        <taxon>Neopterygii</taxon>
        <taxon>Teleostei</taxon>
        <taxon>Neoteleostei</taxon>
        <taxon>Acanthomorphata</taxon>
        <taxon>Ovalentaria</taxon>
        <taxon>Cichlomorphae</taxon>
        <taxon>Cichliformes</taxon>
        <taxon>Cichlidae</taxon>
        <taxon>African cichlids</taxon>
        <taxon>Pseudocrenilabrinae</taxon>
        <taxon>Oreochromini</taxon>
        <taxon>Oreochromis</taxon>
    </lineage>
</organism>
<proteinExistence type="predicted"/>
<comment type="subcellular location">
    <subcellularLocation>
        <location evidence="1">Membrane</location>
    </subcellularLocation>
</comment>
<reference evidence="8" key="1">
    <citation type="submission" date="2020-03" db="EMBL/GenBank/DDBJ databases">
        <title>Evolution of repeat sequences and sex chromosomes of tilapia species revealed by chromosome-level genomes.</title>
        <authorList>
            <person name="Xu L."/>
            <person name="Tao W."/>
            <person name="Wang D."/>
            <person name="Zhou Q."/>
        </authorList>
    </citation>
    <scope>NUCLEOTIDE SEQUENCE [LARGE SCALE GENOMIC DNA]</scope>
    <source>
        <strain evidence="8">Israel</strain>
    </source>
</reference>
<evidence type="ECO:0000256" key="2">
    <source>
        <dbReference type="ARBA" id="ARBA00023136"/>
    </source>
</evidence>
<evidence type="ECO:0000256" key="1">
    <source>
        <dbReference type="ARBA" id="ARBA00004370"/>
    </source>
</evidence>
<reference evidence="7" key="3">
    <citation type="submission" date="2025-09" db="UniProtKB">
        <authorList>
            <consortium name="Ensembl"/>
        </authorList>
    </citation>
    <scope>IDENTIFICATION</scope>
</reference>
<evidence type="ECO:0000256" key="3">
    <source>
        <dbReference type="ARBA" id="ARBA00023319"/>
    </source>
</evidence>
<keyword evidence="4" id="KW-0812">Transmembrane</keyword>
<evidence type="ECO:0000256" key="5">
    <source>
        <dbReference type="SAM" id="SignalP"/>
    </source>
</evidence>
<evidence type="ECO:0000313" key="8">
    <source>
        <dbReference type="Proteomes" id="UP000472276"/>
    </source>
</evidence>
<keyword evidence="8" id="KW-1185">Reference proteome</keyword>
<dbReference type="Ensembl" id="ENSOABT00000077182.1">
    <property type="protein sequence ID" value="ENSOABP00000069118.1"/>
    <property type="gene ID" value="ENSOABG00000030394.1"/>
</dbReference>
<accession>A0AAZ1XNF0</accession>
<protein>
    <recommendedName>
        <fullName evidence="6">Ig-like domain-containing protein</fullName>
    </recommendedName>
</protein>
<keyword evidence="3" id="KW-0393">Immunoglobulin domain</keyword>
<dbReference type="InterPro" id="IPR036179">
    <property type="entry name" value="Ig-like_dom_sf"/>
</dbReference>
<dbReference type="InterPro" id="IPR050504">
    <property type="entry name" value="IgSF_BTN/MOG"/>
</dbReference>
<dbReference type="PROSITE" id="PS50835">
    <property type="entry name" value="IG_LIKE"/>
    <property type="match status" value="1"/>
</dbReference>
<evidence type="ECO:0000256" key="4">
    <source>
        <dbReference type="SAM" id="Phobius"/>
    </source>
</evidence>
<dbReference type="GO" id="GO:0001817">
    <property type="term" value="P:regulation of cytokine production"/>
    <property type="evidence" value="ECO:0007669"/>
    <property type="project" value="TreeGrafter"/>
</dbReference>
<dbReference type="AlphaFoldDB" id="A0AAZ1XNF0"/>
<dbReference type="InterPro" id="IPR013783">
    <property type="entry name" value="Ig-like_fold"/>
</dbReference>
<dbReference type="GO" id="GO:0005102">
    <property type="term" value="F:signaling receptor binding"/>
    <property type="evidence" value="ECO:0007669"/>
    <property type="project" value="TreeGrafter"/>
</dbReference>
<dbReference type="GO" id="GO:0050852">
    <property type="term" value="P:T cell receptor signaling pathway"/>
    <property type="evidence" value="ECO:0007669"/>
    <property type="project" value="TreeGrafter"/>
</dbReference>
<dbReference type="Gene3D" id="2.60.40.10">
    <property type="entry name" value="Immunoglobulins"/>
    <property type="match status" value="1"/>
</dbReference>
<dbReference type="InterPro" id="IPR013106">
    <property type="entry name" value="Ig_V-set"/>
</dbReference>
<evidence type="ECO:0000313" key="7">
    <source>
        <dbReference type="Ensembl" id="ENSOABP00000069118.1"/>
    </source>
</evidence>
<keyword evidence="5" id="KW-0732">Signal</keyword>
<dbReference type="SMART" id="SM00406">
    <property type="entry name" value="IGv"/>
    <property type="match status" value="1"/>
</dbReference>
<feature type="transmembrane region" description="Helical" evidence="4">
    <location>
        <begin position="191"/>
        <end position="218"/>
    </location>
</feature>
<feature type="chain" id="PRO_5044298348" description="Ig-like domain-containing protein" evidence="5">
    <location>
        <begin position="26"/>
        <end position="221"/>
    </location>
</feature>
<dbReference type="Pfam" id="PF07686">
    <property type="entry name" value="V-set"/>
    <property type="match status" value="1"/>
</dbReference>